<evidence type="ECO:0000256" key="5">
    <source>
        <dbReference type="ARBA" id="ARBA00022989"/>
    </source>
</evidence>
<evidence type="ECO:0000256" key="4">
    <source>
        <dbReference type="ARBA" id="ARBA00022692"/>
    </source>
</evidence>
<protein>
    <submittedName>
        <fullName evidence="8">MFS transporter</fullName>
    </submittedName>
</protein>
<dbReference type="GO" id="GO:0005886">
    <property type="term" value="C:plasma membrane"/>
    <property type="evidence" value="ECO:0007669"/>
    <property type="project" value="UniProtKB-SubCell"/>
</dbReference>
<feature type="transmembrane region" description="Helical" evidence="7">
    <location>
        <begin position="353"/>
        <end position="375"/>
    </location>
</feature>
<name>A0A9X5H5G4_9FIRM</name>
<organism evidence="8 9">
    <name type="scientific">Schaedlerella arabinosiphila</name>
    <dbReference type="NCBI Taxonomy" id="2044587"/>
    <lineage>
        <taxon>Bacteria</taxon>
        <taxon>Bacillati</taxon>
        <taxon>Bacillota</taxon>
        <taxon>Clostridia</taxon>
        <taxon>Lachnospirales</taxon>
        <taxon>Lachnospiraceae</taxon>
        <taxon>Schaedlerella</taxon>
    </lineage>
</organism>
<dbReference type="InterPro" id="IPR011701">
    <property type="entry name" value="MFS"/>
</dbReference>
<keyword evidence="3" id="KW-1003">Cell membrane</keyword>
<evidence type="ECO:0000256" key="3">
    <source>
        <dbReference type="ARBA" id="ARBA00022475"/>
    </source>
</evidence>
<feature type="transmembrane region" description="Helical" evidence="7">
    <location>
        <begin position="316"/>
        <end position="341"/>
    </location>
</feature>
<dbReference type="AlphaFoldDB" id="A0A9X5H5G4"/>
<dbReference type="EMBL" id="VIRB01000045">
    <property type="protein sequence ID" value="NDO68394.1"/>
    <property type="molecule type" value="Genomic_DNA"/>
</dbReference>
<proteinExistence type="predicted"/>
<dbReference type="Gene3D" id="1.20.1250.20">
    <property type="entry name" value="MFS general substrate transporter like domains"/>
    <property type="match status" value="1"/>
</dbReference>
<keyword evidence="4 7" id="KW-0812">Transmembrane</keyword>
<feature type="transmembrane region" description="Helical" evidence="7">
    <location>
        <begin position="12"/>
        <end position="36"/>
    </location>
</feature>
<evidence type="ECO:0000256" key="7">
    <source>
        <dbReference type="SAM" id="Phobius"/>
    </source>
</evidence>
<feature type="transmembrane region" description="Helical" evidence="7">
    <location>
        <begin position="257"/>
        <end position="278"/>
    </location>
</feature>
<dbReference type="Pfam" id="PF07690">
    <property type="entry name" value="MFS_1"/>
    <property type="match status" value="1"/>
</dbReference>
<feature type="transmembrane region" description="Helical" evidence="7">
    <location>
        <begin position="74"/>
        <end position="93"/>
    </location>
</feature>
<keyword evidence="5 7" id="KW-1133">Transmembrane helix</keyword>
<dbReference type="InterPro" id="IPR036259">
    <property type="entry name" value="MFS_trans_sf"/>
</dbReference>
<feature type="transmembrane region" description="Helical" evidence="7">
    <location>
        <begin position="381"/>
        <end position="405"/>
    </location>
</feature>
<evidence type="ECO:0000313" key="8">
    <source>
        <dbReference type="EMBL" id="NDO68394.1"/>
    </source>
</evidence>
<dbReference type="GO" id="GO:0022857">
    <property type="term" value="F:transmembrane transporter activity"/>
    <property type="evidence" value="ECO:0007669"/>
    <property type="project" value="InterPro"/>
</dbReference>
<evidence type="ECO:0000313" key="9">
    <source>
        <dbReference type="Proteomes" id="UP000474104"/>
    </source>
</evidence>
<dbReference type="PANTHER" id="PTHR43266">
    <property type="entry name" value="MACROLIDE-EFFLUX PROTEIN"/>
    <property type="match status" value="1"/>
</dbReference>
<evidence type="ECO:0000256" key="6">
    <source>
        <dbReference type="ARBA" id="ARBA00023136"/>
    </source>
</evidence>
<sequence length="417" mass="44330">MEQKLFTKNFTLLVLGQASSLFGNYILRLALSMYVLEVTGSAAVFAGILSIATIPTILLSPIGGILADRADRRNIMVALDTLTGIFVLCAAVFLSGDNAVVVISVLLVILSVLGAFETPTVQACIPQMLAGDNIIKGNAVVNQVASISYLIAPLLGGILYSAVGLKPVMYASVVCFFVTALFECFIKLGYQAREFQGNVLSMVKNDFSSSIRFIMKEQPTIMKMLLLAAFSRFFVMGVTLVGLPFLVRTVLGLDAKFYGGAESAMAVATILGSIAAGLLTGKLRSGRLSYVLAAIGVCIIPAGIVFLFPSGVMTRYAVIVAAFCGMQAAISIFSIFAVSMIQQNTPDELIGKIMAYTSAVTLCAQPVGQMVYGFLFDRFQGIVYLVLIPSGIVVCVIGLLATGFFRKLEKKQGGAID</sequence>
<dbReference type="CDD" id="cd06173">
    <property type="entry name" value="MFS_MefA_like"/>
    <property type="match status" value="1"/>
</dbReference>
<feature type="transmembrane region" description="Helical" evidence="7">
    <location>
        <begin position="290"/>
        <end position="310"/>
    </location>
</feature>
<feature type="transmembrane region" description="Helical" evidence="7">
    <location>
        <begin position="224"/>
        <end position="245"/>
    </location>
</feature>
<dbReference type="SUPFAM" id="SSF103473">
    <property type="entry name" value="MFS general substrate transporter"/>
    <property type="match status" value="1"/>
</dbReference>
<feature type="transmembrane region" description="Helical" evidence="7">
    <location>
        <begin position="168"/>
        <end position="186"/>
    </location>
</feature>
<dbReference type="OrthoDB" id="9763297at2"/>
<keyword evidence="2" id="KW-0813">Transport</keyword>
<dbReference type="Proteomes" id="UP000474104">
    <property type="component" value="Unassembled WGS sequence"/>
</dbReference>
<gene>
    <name evidence="8" type="ORF">FMM80_06700</name>
</gene>
<comment type="subcellular location">
    <subcellularLocation>
        <location evidence="1">Cell membrane</location>
        <topology evidence="1">Multi-pass membrane protein</topology>
    </subcellularLocation>
</comment>
<evidence type="ECO:0000256" key="2">
    <source>
        <dbReference type="ARBA" id="ARBA00022448"/>
    </source>
</evidence>
<dbReference type="RefSeq" id="WP_004070914.1">
    <property type="nucleotide sequence ID" value="NZ_VIRB01000045.1"/>
</dbReference>
<feature type="transmembrane region" description="Helical" evidence="7">
    <location>
        <begin position="42"/>
        <end position="67"/>
    </location>
</feature>
<evidence type="ECO:0000256" key="1">
    <source>
        <dbReference type="ARBA" id="ARBA00004651"/>
    </source>
</evidence>
<keyword evidence="6 7" id="KW-0472">Membrane</keyword>
<feature type="transmembrane region" description="Helical" evidence="7">
    <location>
        <begin position="99"/>
        <end position="118"/>
    </location>
</feature>
<comment type="caution">
    <text evidence="8">The sequence shown here is derived from an EMBL/GenBank/DDBJ whole genome shotgun (WGS) entry which is preliminary data.</text>
</comment>
<dbReference type="PANTHER" id="PTHR43266:SF9">
    <property type="entry name" value="PERMEASE, MAJOR FACILITATOR SUPERFAMILY-RELATED"/>
    <property type="match status" value="1"/>
</dbReference>
<accession>A0A9X5H5G4</accession>
<reference evidence="8 9" key="1">
    <citation type="submission" date="2019-07" db="EMBL/GenBank/DDBJ databases">
        <title>Draft genome sequences of 15 bacterial species constituting the stable defined intestinal microbiota of the GM15 gnotobiotic mouse model.</title>
        <authorList>
            <person name="Elie C."/>
            <person name="Mathieu A."/>
            <person name="Saliou A."/>
            <person name="Darnaud M."/>
            <person name="Leulier F."/>
            <person name="Tamellini A."/>
        </authorList>
    </citation>
    <scope>NUCLEOTIDE SEQUENCE [LARGE SCALE GENOMIC DNA]</scope>
    <source>
        <strain evidence="9">ASF 502</strain>
    </source>
</reference>
<feature type="transmembrane region" description="Helical" evidence="7">
    <location>
        <begin position="139"/>
        <end position="162"/>
    </location>
</feature>